<name>A0A916XXY0_9HYPH</name>
<dbReference type="InterPro" id="IPR011051">
    <property type="entry name" value="RmlC_Cupin_sf"/>
</dbReference>
<dbReference type="EMBL" id="BMJJ01000005">
    <property type="protein sequence ID" value="GGD20209.1"/>
    <property type="molecule type" value="Genomic_DNA"/>
</dbReference>
<gene>
    <name evidence="3" type="ORF">GCM10011335_23890</name>
</gene>
<comment type="caution">
    <text evidence="3">The sequence shown here is derived from an EMBL/GenBank/DDBJ whole genome shotgun (WGS) entry which is preliminary data.</text>
</comment>
<evidence type="ECO:0000256" key="1">
    <source>
        <dbReference type="ARBA" id="ARBA00022723"/>
    </source>
</evidence>
<dbReference type="RefSeq" id="WP_188850849.1">
    <property type="nucleotide sequence ID" value="NZ_BMJJ01000005.1"/>
</dbReference>
<dbReference type="PANTHER" id="PTHR35848:SF6">
    <property type="entry name" value="CUPIN TYPE-2 DOMAIN-CONTAINING PROTEIN"/>
    <property type="match status" value="1"/>
</dbReference>
<dbReference type="InterPro" id="IPR051610">
    <property type="entry name" value="GPI/OXD"/>
</dbReference>
<dbReference type="GO" id="GO:0046872">
    <property type="term" value="F:metal ion binding"/>
    <property type="evidence" value="ECO:0007669"/>
    <property type="project" value="UniProtKB-KW"/>
</dbReference>
<dbReference type="PANTHER" id="PTHR35848">
    <property type="entry name" value="OXALATE-BINDING PROTEIN"/>
    <property type="match status" value="1"/>
</dbReference>
<dbReference type="InterPro" id="IPR014710">
    <property type="entry name" value="RmlC-like_jellyroll"/>
</dbReference>
<keyword evidence="1" id="KW-0479">Metal-binding</keyword>
<dbReference type="Gene3D" id="2.60.120.10">
    <property type="entry name" value="Jelly Rolls"/>
    <property type="match status" value="1"/>
</dbReference>
<protein>
    <recommendedName>
        <fullName evidence="2">Cupin type-2 domain-containing protein</fullName>
    </recommendedName>
</protein>
<dbReference type="SUPFAM" id="SSF51182">
    <property type="entry name" value="RmlC-like cupins"/>
    <property type="match status" value="1"/>
</dbReference>
<evidence type="ECO:0000313" key="4">
    <source>
        <dbReference type="Proteomes" id="UP000613160"/>
    </source>
</evidence>
<dbReference type="Proteomes" id="UP000613160">
    <property type="component" value="Unassembled WGS sequence"/>
</dbReference>
<dbReference type="Pfam" id="PF07883">
    <property type="entry name" value="Cupin_2"/>
    <property type="match status" value="1"/>
</dbReference>
<proteinExistence type="predicted"/>
<evidence type="ECO:0000313" key="3">
    <source>
        <dbReference type="EMBL" id="GGD20209.1"/>
    </source>
</evidence>
<dbReference type="InterPro" id="IPR013096">
    <property type="entry name" value="Cupin_2"/>
</dbReference>
<reference evidence="3" key="1">
    <citation type="journal article" date="2014" name="Int. J. Syst. Evol. Microbiol.">
        <title>Complete genome sequence of Corynebacterium casei LMG S-19264T (=DSM 44701T), isolated from a smear-ripened cheese.</title>
        <authorList>
            <consortium name="US DOE Joint Genome Institute (JGI-PGF)"/>
            <person name="Walter F."/>
            <person name="Albersmeier A."/>
            <person name="Kalinowski J."/>
            <person name="Ruckert C."/>
        </authorList>
    </citation>
    <scope>NUCLEOTIDE SEQUENCE</scope>
    <source>
        <strain evidence="3">CGMCC 1.15493</strain>
    </source>
</reference>
<reference evidence="3" key="2">
    <citation type="submission" date="2020-09" db="EMBL/GenBank/DDBJ databases">
        <authorList>
            <person name="Sun Q."/>
            <person name="Zhou Y."/>
        </authorList>
    </citation>
    <scope>NUCLEOTIDE SEQUENCE</scope>
    <source>
        <strain evidence="3">CGMCC 1.15493</strain>
    </source>
</reference>
<feature type="domain" description="Cupin type-2" evidence="2">
    <location>
        <begin position="52"/>
        <end position="120"/>
    </location>
</feature>
<accession>A0A916XXY0</accession>
<dbReference type="AlphaFoldDB" id="A0A916XXY0"/>
<keyword evidence="4" id="KW-1185">Reference proteome</keyword>
<sequence>MSHAITGVEPCVVADSGLCPEGWNEPEGRGVIGWQTLISAGLTPSKGLTAGIATLEPGGFLAPHRHAPDEIYFVLEGRALVTIDGMEREIAQGDCLFIPGMAEHGSRNVSGARVRVLYVFPVDRFEDVTYLFSDSKGDGVA</sequence>
<evidence type="ECO:0000259" key="2">
    <source>
        <dbReference type="Pfam" id="PF07883"/>
    </source>
</evidence>
<organism evidence="3 4">
    <name type="scientific">Aureimonas glaciei</name>
    <dbReference type="NCBI Taxonomy" id="1776957"/>
    <lineage>
        <taxon>Bacteria</taxon>
        <taxon>Pseudomonadati</taxon>
        <taxon>Pseudomonadota</taxon>
        <taxon>Alphaproteobacteria</taxon>
        <taxon>Hyphomicrobiales</taxon>
        <taxon>Aurantimonadaceae</taxon>
        <taxon>Aureimonas</taxon>
    </lineage>
</organism>